<evidence type="ECO:0000313" key="4">
    <source>
        <dbReference type="Proteomes" id="UP000824988"/>
    </source>
</evidence>
<evidence type="ECO:0000313" key="3">
    <source>
        <dbReference type="EMBL" id="BBL70452.1"/>
    </source>
</evidence>
<evidence type="ECO:0000256" key="1">
    <source>
        <dbReference type="SAM" id="SignalP"/>
    </source>
</evidence>
<proteinExistence type="predicted"/>
<keyword evidence="1" id="KW-0732">Signal</keyword>
<accession>A0A8D4VPU4</accession>
<dbReference type="Pfam" id="PF12680">
    <property type="entry name" value="SnoaL_2"/>
    <property type="match status" value="1"/>
</dbReference>
<evidence type="ECO:0000259" key="2">
    <source>
        <dbReference type="Pfam" id="PF12680"/>
    </source>
</evidence>
<dbReference type="Proteomes" id="UP000824988">
    <property type="component" value="Chromosome"/>
</dbReference>
<dbReference type="InterPro" id="IPR037401">
    <property type="entry name" value="SnoaL-like"/>
</dbReference>
<dbReference type="InterPro" id="IPR032710">
    <property type="entry name" value="NTF2-like_dom_sf"/>
</dbReference>
<dbReference type="SUPFAM" id="SSF54427">
    <property type="entry name" value="NTF2-like"/>
    <property type="match status" value="1"/>
</dbReference>
<dbReference type="EMBL" id="AP019782">
    <property type="protein sequence ID" value="BBL70452.1"/>
    <property type="molecule type" value="Genomic_DNA"/>
</dbReference>
<dbReference type="KEGG" id="moz:MoryE10_10580"/>
<organism evidence="3 4">
    <name type="scientific">Methylogaea oryzae</name>
    <dbReference type="NCBI Taxonomy" id="1295382"/>
    <lineage>
        <taxon>Bacteria</taxon>
        <taxon>Pseudomonadati</taxon>
        <taxon>Pseudomonadota</taxon>
        <taxon>Gammaproteobacteria</taxon>
        <taxon>Methylococcales</taxon>
        <taxon>Methylococcaceae</taxon>
        <taxon>Methylogaea</taxon>
    </lineage>
</organism>
<reference evidence="3" key="1">
    <citation type="submission" date="2019-06" db="EMBL/GenBank/DDBJ databases">
        <title>Complete genome sequence of Methylogaea oryzae strain JCM16910.</title>
        <authorList>
            <person name="Asakawa S."/>
        </authorList>
    </citation>
    <scope>NUCLEOTIDE SEQUENCE</scope>
    <source>
        <strain evidence="3">E10</strain>
    </source>
</reference>
<gene>
    <name evidence="3" type="ORF">MoryE10_10580</name>
</gene>
<dbReference type="Gene3D" id="3.10.450.50">
    <property type="match status" value="1"/>
</dbReference>
<protein>
    <recommendedName>
        <fullName evidence="2">SnoaL-like domain-containing protein</fullName>
    </recommendedName>
</protein>
<feature type="signal peptide" evidence="1">
    <location>
        <begin position="1"/>
        <end position="22"/>
    </location>
</feature>
<dbReference type="RefSeq" id="WP_082411696.1">
    <property type="nucleotide sequence ID" value="NZ_AP019782.1"/>
</dbReference>
<feature type="domain" description="SnoaL-like" evidence="2">
    <location>
        <begin position="37"/>
        <end position="143"/>
    </location>
</feature>
<sequence length="152" mass="17029">MAKLPMGLIGIVFAGLAGQALAANTDTPRQVAEATIAKWNEVVQRGRVDEIVALYTDNAMLLAPNGQVSKNPAEIRAFWQALLERRAGEYRFNVVEARDDKGDTVVTKAVLSNNQKLAHSAQTMHYHYDGELFNVFKRQKDGSWKTEVQRWN</sequence>
<name>A0A8D4VPU4_9GAMM</name>
<feature type="chain" id="PRO_5034850147" description="SnoaL-like domain-containing protein" evidence="1">
    <location>
        <begin position="23"/>
        <end position="152"/>
    </location>
</feature>
<dbReference type="AlphaFoldDB" id="A0A8D4VPU4"/>
<keyword evidence="4" id="KW-1185">Reference proteome</keyword>